<comment type="caution">
    <text evidence="2">The sequence shown here is derived from an EMBL/GenBank/DDBJ whole genome shotgun (WGS) entry which is preliminary data.</text>
</comment>
<organism evidence="2 3">
    <name type="scientific">Pseudoalteromonas ruthenica</name>
    <dbReference type="NCBI Taxonomy" id="151081"/>
    <lineage>
        <taxon>Bacteria</taxon>
        <taxon>Pseudomonadati</taxon>
        <taxon>Pseudomonadota</taxon>
        <taxon>Gammaproteobacteria</taxon>
        <taxon>Alteromonadales</taxon>
        <taxon>Pseudoalteromonadaceae</taxon>
        <taxon>Pseudoalteromonas</taxon>
    </lineage>
</organism>
<feature type="transmembrane region" description="Helical" evidence="1">
    <location>
        <begin position="85"/>
        <end position="106"/>
    </location>
</feature>
<dbReference type="AlphaFoldDB" id="A0A5S3Z0Z5"/>
<proteinExistence type="predicted"/>
<dbReference type="RefSeq" id="WP_138548828.1">
    <property type="nucleotide sequence ID" value="NZ_PNCG01000017.1"/>
</dbReference>
<keyword evidence="1" id="KW-0812">Transmembrane</keyword>
<dbReference type="EMBL" id="PNCG01000017">
    <property type="protein sequence ID" value="TMP85848.1"/>
    <property type="molecule type" value="Genomic_DNA"/>
</dbReference>
<protein>
    <submittedName>
        <fullName evidence="2">Uncharacterized protein</fullName>
    </submittedName>
</protein>
<evidence type="ECO:0000256" key="1">
    <source>
        <dbReference type="SAM" id="Phobius"/>
    </source>
</evidence>
<evidence type="ECO:0000313" key="3">
    <source>
        <dbReference type="Proteomes" id="UP000305874"/>
    </source>
</evidence>
<feature type="transmembrane region" description="Helical" evidence="1">
    <location>
        <begin position="56"/>
        <end position="79"/>
    </location>
</feature>
<reference evidence="2 3" key="1">
    <citation type="submission" date="2017-12" db="EMBL/GenBank/DDBJ databases">
        <authorList>
            <person name="Paulsen S."/>
            <person name="Gram L.K."/>
        </authorList>
    </citation>
    <scope>NUCLEOTIDE SEQUENCE [LARGE SCALE GENOMIC DNA]</scope>
    <source>
        <strain evidence="2 3">S2897</strain>
    </source>
</reference>
<sequence length="116" mass="12964">MFVVLTAFNTVLTLLVGTNNLAQQSLGEYAFYNLLPNFFLSTGLYTFMAKRHAGKAWLYTASVFFVSFLFGRVALYILIQQLYLPTIYIELPLSILSAIIGTVIGIKWQQKGAIAT</sequence>
<evidence type="ECO:0000313" key="2">
    <source>
        <dbReference type="EMBL" id="TMP85848.1"/>
    </source>
</evidence>
<keyword evidence="1" id="KW-0472">Membrane</keyword>
<accession>A0A5S3Z0Z5</accession>
<keyword evidence="1" id="KW-1133">Transmembrane helix</keyword>
<gene>
    <name evidence="2" type="ORF">CWC05_16030</name>
</gene>
<dbReference type="Proteomes" id="UP000305874">
    <property type="component" value="Unassembled WGS sequence"/>
</dbReference>
<reference evidence="3" key="2">
    <citation type="submission" date="2019-06" db="EMBL/GenBank/DDBJ databases">
        <title>Co-occurence of chitin degradation, pigmentation and bioactivity in marine Pseudoalteromonas.</title>
        <authorList>
            <person name="Sonnenschein E.C."/>
            <person name="Bech P.K."/>
        </authorList>
    </citation>
    <scope>NUCLEOTIDE SEQUENCE [LARGE SCALE GENOMIC DNA]</scope>
    <source>
        <strain evidence="3">S2897</strain>
    </source>
</reference>
<name>A0A5S3Z0Z5_9GAMM</name>